<dbReference type="PANTHER" id="PTHR35807:SF1">
    <property type="entry name" value="TRANSCRIPTIONAL REGULATOR REDD"/>
    <property type="match status" value="1"/>
</dbReference>
<dbReference type="InterPro" id="IPR051677">
    <property type="entry name" value="AfsR-DnrI-RedD_regulator"/>
</dbReference>
<dbReference type="SUPFAM" id="SSF51004">
    <property type="entry name" value="C-terminal (heme d1) domain of cytochrome cd1-nitrite reductase"/>
    <property type="match status" value="1"/>
</dbReference>
<protein>
    <submittedName>
        <fullName evidence="2">Two-component response regulator, SAPR family, consists of REC, wHTH and BTAD domains</fullName>
    </submittedName>
</protein>
<dbReference type="GO" id="GO:0006355">
    <property type="term" value="P:regulation of DNA-templated transcription"/>
    <property type="evidence" value="ECO:0007669"/>
    <property type="project" value="TreeGrafter"/>
</dbReference>
<evidence type="ECO:0000313" key="2">
    <source>
        <dbReference type="EMBL" id="SNR43802.1"/>
    </source>
</evidence>
<dbReference type="Gene3D" id="2.120.10.80">
    <property type="entry name" value="Kelch-type beta propeller"/>
    <property type="match status" value="1"/>
</dbReference>
<dbReference type="InterPro" id="IPR015915">
    <property type="entry name" value="Kelch-typ_b-propeller"/>
</dbReference>
<dbReference type="PANTHER" id="PTHR35807">
    <property type="entry name" value="TRANSCRIPTIONAL REGULATOR REDD-RELATED"/>
    <property type="match status" value="1"/>
</dbReference>
<sequence length="841" mass="97469">MFRQLLLLLSFLFSSIFYGQGYLDEGLFFSSHEVNQDKRTSLNLTPEDPFHFDNAFSIEFEANFRKGDGYYGNIFKIIGNEGLNIDLIANLDDENENFWLVVQDTILFKYKWSDILEGDFYKWIKFNLFIDIENSSLTLSINGDKIIKKIALHKDLEDFEINFGKNLNKNFATTDVCPMSIKNIKVFDNNKLVRNWILGKHTSSNIVYDETNNHIAVVSNPTWLMDEHLFWKKTRDFNFENLLGSAQDEFGQRIFFIDKKAVYVYSVEMQTLDTLTYKGSPYILESNTFIYNPNQDEIWSYSFEDNSISKFDFKSSTWSFEDVKINDVVNYWHHNNIISPIDSSLITFGGYGYYKYKSDLKQFNLKNSSWKTFDKSTSIEPRYLSSSGILNKDKFLIFGGYGNSNGNQNLGSQHFYDLFTVDFKSLEVKKLWDLTNVKHAPFVPVESMVVDSNSDSFFTLIYDNTTFNTNLRLAQFKIDQNEMVVFPDSIPYKFLDIKSRSSLFLNPSQSKLYALNANESNVNLYSLSYPPLLISDIFQEEIKPNKSFWDHSWIIAILSGLVVLIILLIWFKKKAKLVITNEKEEIELKKEAQRLAPSISKKIKQSAIYLHGGFQVYDIDGNDMTAMFTPTLKHLFIIILLSASKNEKGVSSIKLTDILWYDKSENSARNNRNVNISKLRILLDKIGDIEITNDNSYWKMNIGDNVFCDYSFVINLLNNSSGEPIKDNDIHKLLTIVSRGQICPDIQTDWIDDFKNYVSNLLIDNLELISKTQTDLHLNILIAETILKYDPLSEVALSLQCKSLYNLGKKGLAKKCYNHYCKEYLELLDSKFDKTFKNIIE</sequence>
<dbReference type="InterPro" id="IPR011043">
    <property type="entry name" value="Gal_Oxase/kelch_b-propeller"/>
</dbReference>
<dbReference type="EMBL" id="FZNT01000003">
    <property type="protein sequence ID" value="SNR43802.1"/>
    <property type="molecule type" value="Genomic_DNA"/>
</dbReference>
<dbReference type="GO" id="GO:0003677">
    <property type="term" value="F:DNA binding"/>
    <property type="evidence" value="ECO:0007669"/>
    <property type="project" value="TreeGrafter"/>
</dbReference>
<accession>A0A238WB70</accession>
<keyword evidence="1" id="KW-1133">Transmembrane helix</keyword>
<keyword evidence="1" id="KW-0472">Membrane</keyword>
<dbReference type="Proteomes" id="UP000198384">
    <property type="component" value="Unassembled WGS sequence"/>
</dbReference>
<evidence type="ECO:0000256" key="1">
    <source>
        <dbReference type="SAM" id="Phobius"/>
    </source>
</evidence>
<dbReference type="RefSeq" id="WP_089380723.1">
    <property type="nucleotide sequence ID" value="NZ_FZNT01000003.1"/>
</dbReference>
<proteinExistence type="predicted"/>
<dbReference type="OrthoDB" id="1110630at2"/>
<evidence type="ECO:0000313" key="3">
    <source>
        <dbReference type="Proteomes" id="UP000198384"/>
    </source>
</evidence>
<name>A0A238WB70_9FLAO</name>
<keyword evidence="3" id="KW-1185">Reference proteome</keyword>
<reference evidence="2 3" key="1">
    <citation type="submission" date="2017-06" db="EMBL/GenBank/DDBJ databases">
        <authorList>
            <person name="Kim H.J."/>
            <person name="Triplett B.A."/>
        </authorList>
    </citation>
    <scope>NUCLEOTIDE SEQUENCE [LARGE SCALE GENOMIC DNA]</scope>
    <source>
        <strain evidence="2 3">DSM 29150</strain>
    </source>
</reference>
<organism evidence="2 3">
    <name type="scientific">Lutibacter agarilyticus</name>
    <dbReference type="NCBI Taxonomy" id="1109740"/>
    <lineage>
        <taxon>Bacteria</taxon>
        <taxon>Pseudomonadati</taxon>
        <taxon>Bacteroidota</taxon>
        <taxon>Flavobacteriia</taxon>
        <taxon>Flavobacteriales</taxon>
        <taxon>Flavobacteriaceae</taxon>
        <taxon>Lutibacter</taxon>
    </lineage>
</organism>
<gene>
    <name evidence="2" type="ORF">SAMN06265371_10339</name>
</gene>
<dbReference type="AlphaFoldDB" id="A0A238WB70"/>
<feature type="transmembrane region" description="Helical" evidence="1">
    <location>
        <begin position="553"/>
        <end position="571"/>
    </location>
</feature>
<dbReference type="SUPFAM" id="SSF50965">
    <property type="entry name" value="Galactose oxidase, central domain"/>
    <property type="match status" value="1"/>
</dbReference>
<dbReference type="InterPro" id="IPR011048">
    <property type="entry name" value="Haem_d1_sf"/>
</dbReference>
<keyword evidence="1" id="KW-0812">Transmembrane</keyword>